<feature type="region of interest" description="Disordered" evidence="6">
    <location>
        <begin position="1"/>
        <end position="42"/>
    </location>
</feature>
<dbReference type="Proteomes" id="UP000316726">
    <property type="component" value="Chromosome 17"/>
</dbReference>
<keyword evidence="2" id="KW-0378">Hydrolase</keyword>
<protein>
    <submittedName>
        <fullName evidence="9">Dual specificity phosphatase</fullName>
    </submittedName>
</protein>
<proteinExistence type="inferred from homology"/>
<dbReference type="EMBL" id="CP031050">
    <property type="protein sequence ID" value="QDZ25544.1"/>
    <property type="molecule type" value="Genomic_DNA"/>
</dbReference>
<keyword evidence="3" id="KW-0904">Protein phosphatase</keyword>
<feature type="domain" description="Tyrosine specific protein phosphatases" evidence="8">
    <location>
        <begin position="121"/>
        <end position="180"/>
    </location>
</feature>
<dbReference type="SUPFAM" id="SSF52799">
    <property type="entry name" value="(Phosphotyrosine protein) phosphatases II"/>
    <property type="match status" value="1"/>
</dbReference>
<dbReference type="InterPro" id="IPR000387">
    <property type="entry name" value="Tyr_Pase_dom"/>
</dbReference>
<comment type="catalytic activity">
    <reaction evidence="5">
        <text>O-phospho-L-threonyl-[protein] + H2O = L-threonyl-[protein] + phosphate</text>
        <dbReference type="Rhea" id="RHEA:47004"/>
        <dbReference type="Rhea" id="RHEA-COMP:11060"/>
        <dbReference type="Rhea" id="RHEA-COMP:11605"/>
        <dbReference type="ChEBI" id="CHEBI:15377"/>
        <dbReference type="ChEBI" id="CHEBI:30013"/>
        <dbReference type="ChEBI" id="CHEBI:43474"/>
        <dbReference type="ChEBI" id="CHEBI:61977"/>
        <dbReference type="EC" id="3.1.3.16"/>
    </reaction>
</comment>
<dbReference type="Gene3D" id="3.90.190.10">
    <property type="entry name" value="Protein tyrosine phosphatase superfamily"/>
    <property type="match status" value="1"/>
</dbReference>
<dbReference type="PROSITE" id="PS50056">
    <property type="entry name" value="TYR_PHOSPHATASE_2"/>
    <property type="match status" value="1"/>
</dbReference>
<reference evidence="9 10" key="1">
    <citation type="submission" date="2018-07" db="EMBL/GenBank/DDBJ databases">
        <title>The complete nuclear genome of the prasinophyte Chloropicon primus (CCMP1205).</title>
        <authorList>
            <person name="Pombert J.-F."/>
            <person name="Otis C."/>
            <person name="Turmel M."/>
            <person name="Lemieux C."/>
        </authorList>
    </citation>
    <scope>NUCLEOTIDE SEQUENCE [LARGE SCALE GENOMIC DNA]</scope>
    <source>
        <strain evidence="9 10">CCMP1205</strain>
    </source>
</reference>
<organism evidence="9 10">
    <name type="scientific">Chloropicon primus</name>
    <dbReference type="NCBI Taxonomy" id="1764295"/>
    <lineage>
        <taxon>Eukaryota</taxon>
        <taxon>Viridiplantae</taxon>
        <taxon>Chlorophyta</taxon>
        <taxon>Chloropicophyceae</taxon>
        <taxon>Chloropicales</taxon>
        <taxon>Chloropicaceae</taxon>
        <taxon>Chloropicon</taxon>
    </lineage>
</organism>
<evidence type="ECO:0000259" key="8">
    <source>
        <dbReference type="PROSITE" id="PS50056"/>
    </source>
</evidence>
<dbReference type="PROSITE" id="PS50054">
    <property type="entry name" value="TYR_PHOSPHATASE_DUAL"/>
    <property type="match status" value="1"/>
</dbReference>
<dbReference type="GO" id="GO:0004725">
    <property type="term" value="F:protein tyrosine phosphatase activity"/>
    <property type="evidence" value="ECO:0007669"/>
    <property type="project" value="TreeGrafter"/>
</dbReference>
<gene>
    <name evidence="9" type="ORF">A3770_17p80620</name>
</gene>
<dbReference type="GO" id="GO:0007165">
    <property type="term" value="P:signal transduction"/>
    <property type="evidence" value="ECO:0007669"/>
    <property type="project" value="TreeGrafter"/>
</dbReference>
<evidence type="ECO:0000256" key="1">
    <source>
        <dbReference type="ARBA" id="ARBA00008601"/>
    </source>
</evidence>
<feature type="domain" description="Tyrosine-protein phosphatase" evidence="7">
    <location>
        <begin position="59"/>
        <end position="199"/>
    </location>
</feature>
<dbReference type="SMART" id="SM00195">
    <property type="entry name" value="DSPc"/>
    <property type="match status" value="1"/>
</dbReference>
<comment type="similarity">
    <text evidence="1">Belongs to the protein-tyrosine phosphatase family. Non-receptor class dual specificity subfamily.</text>
</comment>
<dbReference type="Pfam" id="PF00782">
    <property type="entry name" value="DSPc"/>
    <property type="match status" value="1"/>
</dbReference>
<dbReference type="GO" id="GO:0004722">
    <property type="term" value="F:protein serine/threonine phosphatase activity"/>
    <property type="evidence" value="ECO:0007669"/>
    <property type="project" value="UniProtKB-EC"/>
</dbReference>
<dbReference type="STRING" id="1764295.A0A5B8N1C4"/>
<feature type="compositionally biased region" description="Low complexity" evidence="6">
    <location>
        <begin position="17"/>
        <end position="37"/>
    </location>
</feature>
<evidence type="ECO:0000259" key="7">
    <source>
        <dbReference type="PROSITE" id="PS50054"/>
    </source>
</evidence>
<dbReference type="GO" id="GO:0005829">
    <property type="term" value="C:cytosol"/>
    <property type="evidence" value="ECO:0007669"/>
    <property type="project" value="TreeGrafter"/>
</dbReference>
<dbReference type="AlphaFoldDB" id="A0A5B8N1C4"/>
<dbReference type="InterPro" id="IPR029021">
    <property type="entry name" value="Prot-tyrosine_phosphatase-like"/>
</dbReference>
<evidence type="ECO:0000313" key="10">
    <source>
        <dbReference type="Proteomes" id="UP000316726"/>
    </source>
</evidence>
<dbReference type="OrthoDB" id="10252009at2759"/>
<comment type="catalytic activity">
    <reaction evidence="4">
        <text>O-phospho-L-seryl-[protein] + H2O = L-seryl-[protein] + phosphate</text>
        <dbReference type="Rhea" id="RHEA:20629"/>
        <dbReference type="Rhea" id="RHEA-COMP:9863"/>
        <dbReference type="Rhea" id="RHEA-COMP:11604"/>
        <dbReference type="ChEBI" id="CHEBI:15377"/>
        <dbReference type="ChEBI" id="CHEBI:29999"/>
        <dbReference type="ChEBI" id="CHEBI:43474"/>
        <dbReference type="ChEBI" id="CHEBI:83421"/>
        <dbReference type="EC" id="3.1.3.16"/>
    </reaction>
</comment>
<feature type="compositionally biased region" description="Basic and acidic residues" evidence="6">
    <location>
        <begin position="1"/>
        <end position="10"/>
    </location>
</feature>
<keyword evidence="10" id="KW-1185">Reference proteome</keyword>
<evidence type="ECO:0000256" key="3">
    <source>
        <dbReference type="ARBA" id="ARBA00022912"/>
    </source>
</evidence>
<evidence type="ECO:0000256" key="5">
    <source>
        <dbReference type="ARBA" id="ARBA00048336"/>
    </source>
</evidence>
<accession>A0A5B8N1C4</accession>
<evidence type="ECO:0000256" key="2">
    <source>
        <dbReference type="ARBA" id="ARBA00022801"/>
    </source>
</evidence>
<name>A0A5B8N1C4_9CHLO</name>
<sequence>MLKEVKDFDKTSLVPCSSASPSPRRSSLGSGKGSPLSNYDEGEGLRRRSFELKALKDDQVAKVLDGVFVGGIGGAKNKEELDKNGVTHVVNCSPVCHHVCHKEYEYLLVSVYDKSTDNIEDEFVKSNAFIRSALDQGGAVFVHCYAGQSRSVTLVVAWLIETGFTLEEALAKVRKARPSARPNSGFMEQLERFEKKIVARRRSLEETMFDMELDLVALDNNPQGGG</sequence>
<evidence type="ECO:0000256" key="4">
    <source>
        <dbReference type="ARBA" id="ARBA00047761"/>
    </source>
</evidence>
<dbReference type="InterPro" id="IPR020422">
    <property type="entry name" value="TYR_PHOSPHATASE_DUAL_dom"/>
</dbReference>
<evidence type="ECO:0000256" key="6">
    <source>
        <dbReference type="SAM" id="MobiDB-lite"/>
    </source>
</evidence>
<dbReference type="PANTHER" id="PTHR45948:SF2">
    <property type="entry name" value="DUAL SPECIFICITY PROTEIN PHOSPHATASE"/>
    <property type="match status" value="1"/>
</dbReference>
<dbReference type="FunFam" id="3.90.190.10:FF:000157">
    <property type="entry name" value="Protein-tyrosine phosphatase"/>
    <property type="match status" value="1"/>
</dbReference>
<dbReference type="InterPro" id="IPR000340">
    <property type="entry name" value="Dual-sp_phosphatase_cat-dom"/>
</dbReference>
<dbReference type="PANTHER" id="PTHR45948">
    <property type="entry name" value="DUAL SPECIFICITY PROTEIN PHOSPHATASE DDB_G0269404-RELATED"/>
    <property type="match status" value="1"/>
</dbReference>
<evidence type="ECO:0000313" key="9">
    <source>
        <dbReference type="EMBL" id="QDZ25544.1"/>
    </source>
</evidence>
<dbReference type="CDD" id="cd14498">
    <property type="entry name" value="DSP"/>
    <property type="match status" value="1"/>
</dbReference>